<dbReference type="AlphaFoldDB" id="A0A388LNT9"/>
<dbReference type="EMBL" id="BFEA01000457">
    <property type="protein sequence ID" value="GBG83929.1"/>
    <property type="molecule type" value="Genomic_DNA"/>
</dbReference>
<accession>A0A388LNT9</accession>
<proteinExistence type="predicted"/>
<sequence>MRLRTDLEGTLQREKPKEGKGKSKEQHHDANVEVSGDHNLAEEKQHVEEGMTREASDQEMTHETWEPLPGLIATEAELPAGSDQRQEPPVVVPAEEQQGGNIPPSTMAGNVPGSTKGREEGELSHRRAVIVETGEIAGLSNNHEREELAQSQDSSKATGTGTRGRTRKLEGEEAVSSQPSIVMGLRNNAQPRVGK</sequence>
<feature type="compositionally biased region" description="Basic and acidic residues" evidence="1">
    <location>
        <begin position="1"/>
        <end position="65"/>
    </location>
</feature>
<reference evidence="2 3" key="1">
    <citation type="journal article" date="2018" name="Cell">
        <title>The Chara Genome: Secondary Complexity and Implications for Plant Terrestrialization.</title>
        <authorList>
            <person name="Nishiyama T."/>
            <person name="Sakayama H."/>
            <person name="Vries J.D."/>
            <person name="Buschmann H."/>
            <person name="Saint-Marcoux D."/>
            <person name="Ullrich K.K."/>
            <person name="Haas F.B."/>
            <person name="Vanderstraeten L."/>
            <person name="Becker D."/>
            <person name="Lang D."/>
            <person name="Vosolsobe S."/>
            <person name="Rombauts S."/>
            <person name="Wilhelmsson P.K.I."/>
            <person name="Janitza P."/>
            <person name="Kern R."/>
            <person name="Heyl A."/>
            <person name="Rumpler F."/>
            <person name="Villalobos L.I.A.C."/>
            <person name="Clay J.M."/>
            <person name="Skokan R."/>
            <person name="Toyoda A."/>
            <person name="Suzuki Y."/>
            <person name="Kagoshima H."/>
            <person name="Schijlen E."/>
            <person name="Tajeshwar N."/>
            <person name="Catarino B."/>
            <person name="Hetherington A.J."/>
            <person name="Saltykova A."/>
            <person name="Bonnot C."/>
            <person name="Breuninger H."/>
            <person name="Symeonidi A."/>
            <person name="Radhakrishnan G.V."/>
            <person name="Van Nieuwerburgh F."/>
            <person name="Deforce D."/>
            <person name="Chang C."/>
            <person name="Karol K.G."/>
            <person name="Hedrich R."/>
            <person name="Ulvskov P."/>
            <person name="Glockner G."/>
            <person name="Delwiche C.F."/>
            <person name="Petrasek J."/>
            <person name="Van de Peer Y."/>
            <person name="Friml J."/>
            <person name="Beilby M."/>
            <person name="Dolan L."/>
            <person name="Kohara Y."/>
            <person name="Sugano S."/>
            <person name="Fujiyama A."/>
            <person name="Delaux P.-M."/>
            <person name="Quint M."/>
            <person name="TheiBen G."/>
            <person name="Hagemann M."/>
            <person name="Harholt J."/>
            <person name="Dunand C."/>
            <person name="Zachgo S."/>
            <person name="Langdale J."/>
            <person name="Maumus F."/>
            <person name="Straeten D.V.D."/>
            <person name="Gould S.B."/>
            <person name="Rensing S.A."/>
        </authorList>
    </citation>
    <scope>NUCLEOTIDE SEQUENCE [LARGE SCALE GENOMIC DNA]</scope>
    <source>
        <strain evidence="2 3">S276</strain>
    </source>
</reference>
<protein>
    <submittedName>
        <fullName evidence="2">Uncharacterized protein</fullName>
    </submittedName>
</protein>
<feature type="compositionally biased region" description="Polar residues" evidence="1">
    <location>
        <begin position="98"/>
        <end position="108"/>
    </location>
</feature>
<name>A0A388LNT9_CHABU</name>
<evidence type="ECO:0000313" key="2">
    <source>
        <dbReference type="EMBL" id="GBG83929.1"/>
    </source>
</evidence>
<evidence type="ECO:0000313" key="3">
    <source>
        <dbReference type="Proteomes" id="UP000265515"/>
    </source>
</evidence>
<feature type="compositionally biased region" description="Basic and acidic residues" evidence="1">
    <location>
        <begin position="116"/>
        <end position="125"/>
    </location>
</feature>
<dbReference type="Proteomes" id="UP000265515">
    <property type="component" value="Unassembled WGS sequence"/>
</dbReference>
<keyword evidence="3" id="KW-1185">Reference proteome</keyword>
<evidence type="ECO:0000256" key="1">
    <source>
        <dbReference type="SAM" id="MobiDB-lite"/>
    </source>
</evidence>
<dbReference type="Gramene" id="GBG83929">
    <property type="protein sequence ID" value="GBG83929"/>
    <property type="gene ID" value="CBR_g37800"/>
</dbReference>
<organism evidence="2 3">
    <name type="scientific">Chara braunii</name>
    <name type="common">Braun's stonewort</name>
    <dbReference type="NCBI Taxonomy" id="69332"/>
    <lineage>
        <taxon>Eukaryota</taxon>
        <taxon>Viridiplantae</taxon>
        <taxon>Streptophyta</taxon>
        <taxon>Charophyceae</taxon>
        <taxon>Charales</taxon>
        <taxon>Characeae</taxon>
        <taxon>Chara</taxon>
    </lineage>
</organism>
<comment type="caution">
    <text evidence="2">The sequence shown here is derived from an EMBL/GenBank/DDBJ whole genome shotgun (WGS) entry which is preliminary data.</text>
</comment>
<gene>
    <name evidence="2" type="ORF">CBR_g37800</name>
</gene>
<feature type="region of interest" description="Disordered" evidence="1">
    <location>
        <begin position="1"/>
        <end position="195"/>
    </location>
</feature>